<dbReference type="AlphaFoldDB" id="A0A225ABR4"/>
<sequence length="236" mass="26560">MSFGTQQAGSFDPAVIIHEIVEGVSEYVLESVHDVQDYIARPRVRHWLRIIAIVVGYILVRPAIELFFQKIFESKNKKEEAERKKKREEEDAKLIAEGLKKPKKDGNSLRVGREDSAAPTEAVEGQKEVKGAVAGNKNKDEKNNKNTTTTTTTSTTKDNHDEYEDSDAEDFAEKIRASGVLEWGRDARKKQKKGSAGKTTGVEVNSKVQGMDEEELLQLLDWSEDEDGQKKPKEQQ</sequence>
<dbReference type="EMBL" id="LFMY01000009">
    <property type="protein sequence ID" value="OKL58452.1"/>
    <property type="molecule type" value="Genomic_DNA"/>
</dbReference>
<keyword evidence="4" id="KW-1185">Reference proteome</keyword>
<feature type="compositionally biased region" description="Low complexity" evidence="1">
    <location>
        <begin position="145"/>
        <end position="156"/>
    </location>
</feature>
<dbReference type="InterPro" id="IPR011431">
    <property type="entry name" value="Trafficking_Pga2"/>
</dbReference>
<dbReference type="Pfam" id="PF07543">
    <property type="entry name" value="PGA2"/>
    <property type="match status" value="1"/>
</dbReference>
<feature type="region of interest" description="Disordered" evidence="1">
    <location>
        <begin position="78"/>
        <end position="171"/>
    </location>
</feature>
<dbReference type="GeneID" id="31005910"/>
<evidence type="ECO:0000256" key="2">
    <source>
        <dbReference type="SAM" id="Phobius"/>
    </source>
</evidence>
<protein>
    <submittedName>
        <fullName evidence="3">Uncharacterized protein</fullName>
    </submittedName>
</protein>
<reference evidence="3 4" key="1">
    <citation type="submission" date="2015-06" db="EMBL/GenBank/DDBJ databases">
        <title>Talaromyces atroroseus IBT 11181 draft genome.</title>
        <authorList>
            <person name="Rasmussen K.B."/>
            <person name="Rasmussen S."/>
            <person name="Petersen B."/>
            <person name="Sicheritz-Ponten T."/>
            <person name="Mortensen U.H."/>
            <person name="Thrane U."/>
        </authorList>
    </citation>
    <scope>NUCLEOTIDE SEQUENCE [LARGE SCALE GENOMIC DNA]</scope>
    <source>
        <strain evidence="3 4">IBT 11181</strain>
    </source>
</reference>
<comment type="caution">
    <text evidence="3">The sequence shown here is derived from an EMBL/GenBank/DDBJ whole genome shotgun (WGS) entry which is preliminary data.</text>
</comment>
<dbReference type="PANTHER" id="PTHR28199">
    <property type="entry name" value="PROCESSING OF GAS1 AND ALP PROTEIN 2"/>
    <property type="match status" value="1"/>
</dbReference>
<feature type="compositionally biased region" description="Basic and acidic residues" evidence="1">
    <location>
        <begin position="78"/>
        <end position="116"/>
    </location>
</feature>
<dbReference type="OrthoDB" id="4227028at2759"/>
<keyword evidence="2" id="KW-0812">Transmembrane</keyword>
<keyword evidence="2" id="KW-0472">Membrane</keyword>
<feature type="compositionally biased region" description="Acidic residues" evidence="1">
    <location>
        <begin position="161"/>
        <end position="170"/>
    </location>
</feature>
<feature type="transmembrane region" description="Helical" evidence="2">
    <location>
        <begin position="47"/>
        <end position="68"/>
    </location>
</feature>
<feature type="region of interest" description="Disordered" evidence="1">
    <location>
        <begin position="183"/>
        <end position="211"/>
    </location>
</feature>
<dbReference type="STRING" id="1441469.A0A225ABR4"/>
<dbReference type="RefSeq" id="XP_020118573.1">
    <property type="nucleotide sequence ID" value="XM_020268446.1"/>
</dbReference>
<proteinExistence type="predicted"/>
<evidence type="ECO:0000313" key="3">
    <source>
        <dbReference type="EMBL" id="OKL58452.1"/>
    </source>
</evidence>
<evidence type="ECO:0000256" key="1">
    <source>
        <dbReference type="SAM" id="MobiDB-lite"/>
    </source>
</evidence>
<dbReference type="Proteomes" id="UP000214365">
    <property type="component" value="Unassembled WGS sequence"/>
</dbReference>
<name>A0A225ABR4_TALAT</name>
<dbReference type="GO" id="GO:0015031">
    <property type="term" value="P:protein transport"/>
    <property type="evidence" value="ECO:0007669"/>
    <property type="project" value="TreeGrafter"/>
</dbReference>
<dbReference type="PANTHER" id="PTHR28199:SF1">
    <property type="entry name" value="PROCESSING OF GAS1 AND ALP PROTEIN 2"/>
    <property type="match status" value="1"/>
</dbReference>
<organism evidence="3 4">
    <name type="scientific">Talaromyces atroroseus</name>
    <dbReference type="NCBI Taxonomy" id="1441469"/>
    <lineage>
        <taxon>Eukaryota</taxon>
        <taxon>Fungi</taxon>
        <taxon>Dikarya</taxon>
        <taxon>Ascomycota</taxon>
        <taxon>Pezizomycotina</taxon>
        <taxon>Eurotiomycetes</taxon>
        <taxon>Eurotiomycetidae</taxon>
        <taxon>Eurotiales</taxon>
        <taxon>Trichocomaceae</taxon>
        <taxon>Talaromyces</taxon>
        <taxon>Talaromyces sect. Trachyspermi</taxon>
    </lineage>
</organism>
<keyword evidence="2" id="KW-1133">Transmembrane helix</keyword>
<evidence type="ECO:0000313" key="4">
    <source>
        <dbReference type="Proteomes" id="UP000214365"/>
    </source>
</evidence>
<gene>
    <name evidence="3" type="ORF">UA08_06154</name>
</gene>
<accession>A0A225ABR4</accession>